<evidence type="ECO:0000313" key="2">
    <source>
        <dbReference type="Proteomes" id="UP000504610"/>
    </source>
</evidence>
<dbReference type="InterPro" id="IPR012337">
    <property type="entry name" value="RNaseH-like_sf"/>
</dbReference>
<dbReference type="SUPFAM" id="SSF53098">
    <property type="entry name" value="Ribonuclease H-like"/>
    <property type="match status" value="1"/>
</dbReference>
<dbReference type="Pfam" id="PF13966">
    <property type="entry name" value="zf-RVT"/>
    <property type="match status" value="1"/>
</dbReference>
<dbReference type="InterPro" id="IPR036397">
    <property type="entry name" value="RNaseH_sf"/>
</dbReference>
<dbReference type="RefSeq" id="XP_056850655.1">
    <property type="nucleotide sequence ID" value="XM_056994675.1"/>
</dbReference>
<dbReference type="InterPro" id="IPR002156">
    <property type="entry name" value="RNaseH_domain"/>
</dbReference>
<dbReference type="GeneID" id="108850106"/>
<dbReference type="Gene3D" id="3.60.10.10">
    <property type="entry name" value="Endonuclease/exonuclease/phosphatase"/>
    <property type="match status" value="1"/>
</dbReference>
<protein>
    <submittedName>
        <fullName evidence="3">Uncharacterized protein LOC108850106</fullName>
    </submittedName>
</protein>
<dbReference type="InterPro" id="IPR000477">
    <property type="entry name" value="RT_dom"/>
</dbReference>
<dbReference type="PANTHER" id="PTHR33116">
    <property type="entry name" value="REVERSE TRANSCRIPTASE ZINC-BINDING DOMAIN-CONTAINING PROTEIN-RELATED-RELATED"/>
    <property type="match status" value="1"/>
</dbReference>
<evidence type="ECO:0000313" key="3">
    <source>
        <dbReference type="RefSeq" id="XP_056850655.1"/>
    </source>
</evidence>
<dbReference type="InterPro" id="IPR036691">
    <property type="entry name" value="Endo/exonu/phosph_ase_sf"/>
</dbReference>
<dbReference type="KEGG" id="rsz:108850106"/>
<dbReference type="PANTHER" id="PTHR33116:SF86">
    <property type="entry name" value="REVERSE TRANSCRIPTASE DOMAIN-CONTAINING PROTEIN"/>
    <property type="match status" value="1"/>
</dbReference>
<reference evidence="2" key="1">
    <citation type="journal article" date="2019" name="Database">
        <title>The radish genome database (RadishGD): an integrated information resource for radish genomics.</title>
        <authorList>
            <person name="Yu H.J."/>
            <person name="Baek S."/>
            <person name="Lee Y.J."/>
            <person name="Cho A."/>
            <person name="Mun J.H."/>
        </authorList>
    </citation>
    <scope>NUCLEOTIDE SEQUENCE [LARGE SCALE GENOMIC DNA]</scope>
    <source>
        <strain evidence="2">cv. WK10039</strain>
    </source>
</reference>
<dbReference type="InterPro" id="IPR044730">
    <property type="entry name" value="RNase_H-like_dom_plant"/>
</dbReference>
<name>A0A9W3CGM5_RAPSA</name>
<dbReference type="PROSITE" id="PS50878">
    <property type="entry name" value="RT_POL"/>
    <property type="match status" value="1"/>
</dbReference>
<dbReference type="Proteomes" id="UP000504610">
    <property type="component" value="Chromosome 9"/>
</dbReference>
<keyword evidence="2" id="KW-1185">Reference proteome</keyword>
<sequence>MESKNPDDVVRKKLKHLLTRYDSHYLVSPTGHGAGGLGLFWKQELDLQILDSNSHVIDTLISFEGKSFFSSFVHASTDRNQRNLLWDSLLAKANGREDPWFVTGDFNDLICGEEKDGGPERPEGSFSDLRTFFSEADLFDLQHSGDFLSWRGQRGDHLVRCRLDRAVSNTQWAETFPTARCEYLGFESSDHMPIISFFDKGKRRRRGLFRYDRRLCKNEEAKKVISNSWSADNAQTVSEKLSSARSAISAWNKTQHRNSQRVIEQKKWELNKALSSPANDTALIQNISEALNAAYLAEEEYWRQRSRLLWLKLGDRNTGYFHATTKSRKRANGFSVLEKENGEMVYKEEEIIYVIGNYFQTMFSSQPGDREEVVRQGLHPIVSDAENTSLTAIPTEKEIKEAAFSIHADKAPGPDGFSAGFFHTHWEEISQDIVREVQGFFAGESLPEGINDTHIRLIPKISLPQKVSDYRPIALCNVYYKIYSKILTRRLQPLMEKLISENQSAFVPGRAIGDNILITHEVLHYLKTSKAEQRCAMAVKTDMSKAYDRLEWEFISLVLLRLGFHRDVVRCIMQCITSVTYSFLINGLPRGMVVPSRGIRQGDPLSPYIFIMCSEVLSGLCNRAQEEGSLQGLRVARGSPRLTHLFFADDTMFFLQADKENCASLQTILRKYEQASGQSISKAKSAITFSRKTPASLKVMIKNELQIENEGGNGKYLGLPEHFGRRKRDLFSSVVDRIKQKARGRSNRYLSAAGKLVLLQSVLSAIPSYSMSSFMLPVSLCKRIQSAVTRYWWDNDENSRKMAWISWEHMAKPKAIGGLGFRDFQNFNISLLAKIGWRLLQNPNSLLARTLFGKYCSDSNVLSVSVTSSCSHGWRSILLGRDLLIKNLGWTIGNGTSVNVWSDPWLSLTSQLLPMGPPNESQKELTVSEFIDPVTRAWDIPKIRHVIPEYEDKIMCIYPSLTGAPDKLIWLGTKSGEYSTKSGYFFAVDDAENRELLQLQGPKWKSSVWNLSCAPKVKIFSWKALKGALPVGERLAQRQVPADPRCKRCGSSESIIHLLFQCRFAQQVWQLAPLATTLDVSGTLDLLASWDELCSINCLPPAGVTSSALVPWVCWNIWKARNKFVFEGHSASPEETLSTAIALAREWSLEVKKESAIGTKKTPQQVTAPPGTIVIRSDAAWSSVTRNAGLGWVVLTPDGSRSFSSPRHSVLSPLVAEGLALREAVRTSASLGLKKVSFESDSSQLVQAMRTESLSKELLILMADIFSFVSAFEFVCFSWIPRERNSIADSLAKDALIVSELQVVGDDFIAPN</sequence>
<dbReference type="CDD" id="cd06222">
    <property type="entry name" value="RNase_H_like"/>
    <property type="match status" value="1"/>
</dbReference>
<accession>A0A9W3CGM5</accession>
<dbReference type="GO" id="GO:0003676">
    <property type="term" value="F:nucleic acid binding"/>
    <property type="evidence" value="ECO:0007669"/>
    <property type="project" value="InterPro"/>
</dbReference>
<dbReference type="InterPro" id="IPR026960">
    <property type="entry name" value="RVT-Znf"/>
</dbReference>
<dbReference type="Gene3D" id="3.30.420.10">
    <property type="entry name" value="Ribonuclease H-like superfamily/Ribonuclease H"/>
    <property type="match status" value="1"/>
</dbReference>
<dbReference type="GO" id="GO:0004523">
    <property type="term" value="F:RNA-DNA hybrid ribonuclease activity"/>
    <property type="evidence" value="ECO:0007669"/>
    <property type="project" value="InterPro"/>
</dbReference>
<dbReference type="CDD" id="cd01650">
    <property type="entry name" value="RT_nLTR_like"/>
    <property type="match status" value="1"/>
</dbReference>
<dbReference type="Pfam" id="PF00078">
    <property type="entry name" value="RVT_1"/>
    <property type="match status" value="1"/>
</dbReference>
<evidence type="ECO:0000259" key="1">
    <source>
        <dbReference type="PROSITE" id="PS50878"/>
    </source>
</evidence>
<dbReference type="SUPFAM" id="SSF56672">
    <property type="entry name" value="DNA/RNA polymerases"/>
    <property type="match status" value="1"/>
</dbReference>
<dbReference type="OrthoDB" id="1107864at2759"/>
<dbReference type="InterPro" id="IPR005135">
    <property type="entry name" value="Endo/exonuclease/phosphatase"/>
</dbReference>
<reference evidence="3" key="2">
    <citation type="submission" date="2025-08" db="UniProtKB">
        <authorList>
            <consortium name="RefSeq"/>
        </authorList>
    </citation>
    <scope>IDENTIFICATION</scope>
    <source>
        <tissue evidence="3">Leaf</tissue>
    </source>
</reference>
<dbReference type="InterPro" id="IPR043502">
    <property type="entry name" value="DNA/RNA_pol_sf"/>
</dbReference>
<organism evidence="2 3">
    <name type="scientific">Raphanus sativus</name>
    <name type="common">Radish</name>
    <name type="synonym">Raphanus raphanistrum var. sativus</name>
    <dbReference type="NCBI Taxonomy" id="3726"/>
    <lineage>
        <taxon>Eukaryota</taxon>
        <taxon>Viridiplantae</taxon>
        <taxon>Streptophyta</taxon>
        <taxon>Embryophyta</taxon>
        <taxon>Tracheophyta</taxon>
        <taxon>Spermatophyta</taxon>
        <taxon>Magnoliopsida</taxon>
        <taxon>eudicotyledons</taxon>
        <taxon>Gunneridae</taxon>
        <taxon>Pentapetalae</taxon>
        <taxon>rosids</taxon>
        <taxon>malvids</taxon>
        <taxon>Brassicales</taxon>
        <taxon>Brassicaceae</taxon>
        <taxon>Brassiceae</taxon>
        <taxon>Raphanus</taxon>
    </lineage>
</organism>
<gene>
    <name evidence="3" type="primary">LOC108850106</name>
</gene>
<dbReference type="Pfam" id="PF13456">
    <property type="entry name" value="RVT_3"/>
    <property type="match status" value="1"/>
</dbReference>
<dbReference type="SUPFAM" id="SSF56219">
    <property type="entry name" value="DNase I-like"/>
    <property type="match status" value="1"/>
</dbReference>
<proteinExistence type="predicted"/>
<feature type="domain" description="Reverse transcriptase" evidence="1">
    <location>
        <begin position="439"/>
        <end position="721"/>
    </location>
</feature>
<dbReference type="Pfam" id="PF03372">
    <property type="entry name" value="Exo_endo_phos"/>
    <property type="match status" value="1"/>
</dbReference>